<dbReference type="Pfam" id="PF09286">
    <property type="entry name" value="Pro-kuma_activ"/>
    <property type="match status" value="1"/>
</dbReference>
<evidence type="ECO:0000259" key="9">
    <source>
        <dbReference type="PROSITE" id="PS51695"/>
    </source>
</evidence>
<dbReference type="PROSITE" id="PS51695">
    <property type="entry name" value="SEDOLISIN"/>
    <property type="match status" value="1"/>
</dbReference>
<reference evidence="11" key="1">
    <citation type="journal article" date="2019" name="Int. J. Syst. Evol. Microbiol.">
        <title>The Global Catalogue of Microorganisms (GCM) 10K type strain sequencing project: providing services to taxonomists for standard genome sequencing and annotation.</title>
        <authorList>
            <consortium name="The Broad Institute Genomics Platform"/>
            <consortium name="The Broad Institute Genome Sequencing Center for Infectious Disease"/>
            <person name="Wu L."/>
            <person name="Ma J."/>
        </authorList>
    </citation>
    <scope>NUCLEOTIDE SEQUENCE [LARGE SCALE GENOMIC DNA]</scope>
    <source>
        <strain evidence="11">JCM 17442</strain>
    </source>
</reference>
<dbReference type="RefSeq" id="WP_344794266.1">
    <property type="nucleotide sequence ID" value="NZ_BAABAU010000001.1"/>
</dbReference>
<organism evidence="10 11">
    <name type="scientific">Frondihabitans peucedani</name>
    <dbReference type="NCBI Taxonomy" id="598626"/>
    <lineage>
        <taxon>Bacteria</taxon>
        <taxon>Bacillati</taxon>
        <taxon>Actinomycetota</taxon>
        <taxon>Actinomycetes</taxon>
        <taxon>Micrococcales</taxon>
        <taxon>Microbacteriaceae</taxon>
        <taxon>Frondihabitans</taxon>
    </lineage>
</organism>
<evidence type="ECO:0000256" key="3">
    <source>
        <dbReference type="ARBA" id="ARBA00022723"/>
    </source>
</evidence>
<evidence type="ECO:0000313" key="10">
    <source>
        <dbReference type="EMBL" id="GAA4265689.1"/>
    </source>
</evidence>
<name>A0ABP8E139_9MICO</name>
<gene>
    <name evidence="10" type="ORF">GCM10022256_13010</name>
</gene>
<keyword evidence="6" id="KW-0106">Calcium</keyword>
<dbReference type="EMBL" id="BAABAU010000001">
    <property type="protein sequence ID" value="GAA4265689.1"/>
    <property type="molecule type" value="Genomic_DNA"/>
</dbReference>
<evidence type="ECO:0000256" key="8">
    <source>
        <dbReference type="SAM" id="MobiDB-lite"/>
    </source>
</evidence>
<dbReference type="Gene3D" id="3.40.50.200">
    <property type="entry name" value="Peptidase S8/S53 domain"/>
    <property type="match status" value="1"/>
</dbReference>
<dbReference type="InterPro" id="IPR030400">
    <property type="entry name" value="Sedolisin_dom"/>
</dbReference>
<dbReference type="SUPFAM" id="SSF52743">
    <property type="entry name" value="Subtilisin-like"/>
    <property type="match status" value="1"/>
</dbReference>
<dbReference type="SUPFAM" id="SSF54897">
    <property type="entry name" value="Protease propeptides/inhibitors"/>
    <property type="match status" value="1"/>
</dbReference>
<dbReference type="Proteomes" id="UP001501594">
    <property type="component" value="Unassembled WGS sequence"/>
</dbReference>
<keyword evidence="11" id="KW-1185">Reference proteome</keyword>
<keyword evidence="4" id="KW-0378">Hydrolase</keyword>
<sequence>MSHRSRLHRGLQLLAVVSVSALTVGGITLAGASAAQASGARVSFSGAVPAWAKKANTAGTPSNTTVVQGEVFFDLRDQAGATALAKAVSDPASPRYRQYVSPASWIAAYAPAASDYTSAVKYLKGKKLTITGTPSSRQFVVFRGTVGDIQKAFSTTLRSYSVQGQELIAPASVPSLSASVAKHIAGVSLDQGRLLTKPASTTRSNAAQNAASSLSDLRALLTPTRSTPSTVTVNTPCSTYVGQRTVKVPNTYGNTRIGTANCGYTPKQLRAVYKTGASAGAGQTVAIIDAYASPTIKTDVNTYSRLTGEPVLTDGQYTDISPSKTLFTDKKTCGQPSGWQGEQTLDVQAVHGIAPKAKILYVGATDCSAGTDVALSRILDKGLANIVSNSYGSAGEPTRDTSDYVQGEVNLQLQAAAEGIGLYFASGDDGDEKANTGTTQPDFPASSPWVTGVGGTSIGLTKTNTTAFAIGWGNTLDQIVAGPNKTLKYHSKLPGTLFAGGAGGGRSQLSGFTQPWYQKTAISAAASSNRRTVPDVSALADPYTGFLIGYHPIRNETTLATGGFGLSVSGGTSLATPIVAALMATVQQQTGSVIGFANPILYSVAKKSPGAFTDILPRTKKVALAYSDGHDSYTATLDTDSSLRTAKGYDLVTGLGQLNISSAKLFATPAKPAPKPTPKPTATPTPSPTPTPTPTTTPSSTPTPTTTPSPDPTPTDTATPTDPTPTPTDTATSTDPPA</sequence>
<feature type="compositionally biased region" description="Pro residues" evidence="8">
    <location>
        <begin position="671"/>
        <end position="695"/>
    </location>
</feature>
<evidence type="ECO:0000256" key="5">
    <source>
        <dbReference type="ARBA" id="ARBA00022825"/>
    </source>
</evidence>
<evidence type="ECO:0000256" key="6">
    <source>
        <dbReference type="ARBA" id="ARBA00022837"/>
    </source>
</evidence>
<accession>A0ABP8E139</accession>
<evidence type="ECO:0000256" key="7">
    <source>
        <dbReference type="ARBA" id="ARBA00023145"/>
    </source>
</evidence>
<dbReference type="PROSITE" id="PS00138">
    <property type="entry name" value="SUBTILASE_SER"/>
    <property type="match status" value="1"/>
</dbReference>
<comment type="cofactor">
    <cofactor evidence="1">
        <name>Ca(2+)</name>
        <dbReference type="ChEBI" id="CHEBI:29108"/>
    </cofactor>
</comment>
<keyword evidence="7" id="KW-0865">Zymogen</keyword>
<keyword evidence="2" id="KW-0645">Protease</keyword>
<dbReference type="SMART" id="SM00944">
    <property type="entry name" value="Pro-kuma_activ"/>
    <property type="match status" value="1"/>
</dbReference>
<keyword evidence="3" id="KW-0479">Metal-binding</keyword>
<evidence type="ECO:0000313" key="11">
    <source>
        <dbReference type="Proteomes" id="UP001501594"/>
    </source>
</evidence>
<dbReference type="InterPro" id="IPR023828">
    <property type="entry name" value="Peptidase_S8_Ser-AS"/>
</dbReference>
<evidence type="ECO:0000256" key="4">
    <source>
        <dbReference type="ARBA" id="ARBA00022801"/>
    </source>
</evidence>
<dbReference type="PANTHER" id="PTHR14218:SF15">
    <property type="entry name" value="TRIPEPTIDYL-PEPTIDASE 1"/>
    <property type="match status" value="1"/>
</dbReference>
<proteinExistence type="predicted"/>
<dbReference type="CDD" id="cd04056">
    <property type="entry name" value="Peptidases_S53"/>
    <property type="match status" value="1"/>
</dbReference>
<feature type="domain" description="Peptidase S53" evidence="9">
    <location>
        <begin position="263"/>
        <end position="670"/>
    </location>
</feature>
<dbReference type="PANTHER" id="PTHR14218">
    <property type="entry name" value="PROTEASE S8 TRIPEPTIDYL PEPTIDASE I CLN2"/>
    <property type="match status" value="1"/>
</dbReference>
<dbReference type="InterPro" id="IPR050819">
    <property type="entry name" value="Tripeptidyl-peptidase_I"/>
</dbReference>
<protein>
    <submittedName>
        <fullName evidence="10">S53 family peptidase</fullName>
    </submittedName>
</protein>
<dbReference type="InterPro" id="IPR015366">
    <property type="entry name" value="S53_propep"/>
</dbReference>
<dbReference type="InterPro" id="IPR036852">
    <property type="entry name" value="Peptidase_S8/S53_dom_sf"/>
</dbReference>
<evidence type="ECO:0000256" key="2">
    <source>
        <dbReference type="ARBA" id="ARBA00022670"/>
    </source>
</evidence>
<evidence type="ECO:0000256" key="1">
    <source>
        <dbReference type="ARBA" id="ARBA00001913"/>
    </source>
</evidence>
<keyword evidence="5" id="KW-0720">Serine protease</keyword>
<feature type="region of interest" description="Disordered" evidence="8">
    <location>
        <begin position="668"/>
        <end position="738"/>
    </location>
</feature>
<comment type="caution">
    <text evidence="10">The sequence shown here is derived from an EMBL/GenBank/DDBJ whole genome shotgun (WGS) entry which is preliminary data.</text>
</comment>
<dbReference type="CDD" id="cd11377">
    <property type="entry name" value="Pro-peptidase_S53"/>
    <property type="match status" value="1"/>
</dbReference>
<feature type="compositionally biased region" description="Low complexity" evidence="8">
    <location>
        <begin position="714"/>
        <end position="738"/>
    </location>
</feature>